<comment type="similarity">
    <text evidence="5">Belongs to the HrcA family.</text>
</comment>
<dbReference type="PANTHER" id="PTHR34824">
    <property type="entry name" value="HEAT-INDUCIBLE TRANSCRIPTION REPRESSOR HRCA"/>
    <property type="match status" value="1"/>
</dbReference>
<evidence type="ECO:0000313" key="8">
    <source>
        <dbReference type="EMBL" id="QDL91316.1"/>
    </source>
</evidence>
<dbReference type="Pfam" id="PF01628">
    <property type="entry name" value="HrcA"/>
    <property type="match status" value="1"/>
</dbReference>
<keyword evidence="1 5" id="KW-0678">Repressor</keyword>
<evidence type="ECO:0000259" key="7">
    <source>
        <dbReference type="Pfam" id="PF03444"/>
    </source>
</evidence>
<dbReference type="PIRSF" id="PIRSF005485">
    <property type="entry name" value="HrcA"/>
    <property type="match status" value="1"/>
</dbReference>
<evidence type="ECO:0000256" key="1">
    <source>
        <dbReference type="ARBA" id="ARBA00022491"/>
    </source>
</evidence>
<evidence type="ECO:0000256" key="3">
    <source>
        <dbReference type="ARBA" id="ARBA00023016"/>
    </source>
</evidence>
<reference evidence="8 9" key="1">
    <citation type="submission" date="2019-06" db="EMBL/GenBank/DDBJ databases">
        <title>Genome sequence of Rhodobacteraceae bacterium D4M1.</title>
        <authorList>
            <person name="Cao J."/>
        </authorList>
    </citation>
    <scope>NUCLEOTIDE SEQUENCE [LARGE SCALE GENOMIC DNA]</scope>
    <source>
        <strain evidence="8 9">D4M1</strain>
    </source>
</reference>
<proteinExistence type="inferred from homology"/>
<dbReference type="PANTHER" id="PTHR34824:SF1">
    <property type="entry name" value="HEAT-INDUCIBLE TRANSCRIPTION REPRESSOR HRCA"/>
    <property type="match status" value="1"/>
</dbReference>
<evidence type="ECO:0000256" key="2">
    <source>
        <dbReference type="ARBA" id="ARBA00023015"/>
    </source>
</evidence>
<keyword evidence="3 5" id="KW-0346">Stress response</keyword>
<dbReference type="InterPro" id="IPR002571">
    <property type="entry name" value="HrcA"/>
</dbReference>
<dbReference type="SUPFAM" id="SSF55781">
    <property type="entry name" value="GAF domain-like"/>
    <property type="match status" value="1"/>
</dbReference>
<evidence type="ECO:0000256" key="4">
    <source>
        <dbReference type="ARBA" id="ARBA00023163"/>
    </source>
</evidence>
<dbReference type="HAMAP" id="MF_00081">
    <property type="entry name" value="HrcA"/>
    <property type="match status" value="1"/>
</dbReference>
<dbReference type="GO" id="GO:0003677">
    <property type="term" value="F:DNA binding"/>
    <property type="evidence" value="ECO:0007669"/>
    <property type="project" value="InterPro"/>
</dbReference>
<dbReference type="AlphaFoldDB" id="A0A5B8FRF7"/>
<dbReference type="OrthoDB" id="9783139at2"/>
<keyword evidence="4 5" id="KW-0804">Transcription</keyword>
<name>A0A5B8FRF7_9RHOB</name>
<dbReference type="InterPro" id="IPR021153">
    <property type="entry name" value="HrcA_C"/>
</dbReference>
<evidence type="ECO:0000256" key="5">
    <source>
        <dbReference type="HAMAP-Rule" id="MF_00081"/>
    </source>
</evidence>
<dbReference type="Gene3D" id="1.10.10.10">
    <property type="entry name" value="Winged helix-like DNA-binding domain superfamily/Winged helix DNA-binding domain"/>
    <property type="match status" value="1"/>
</dbReference>
<dbReference type="InterPro" id="IPR005104">
    <property type="entry name" value="WHTH_HrcA_DNA-bd"/>
</dbReference>
<keyword evidence="2 5" id="KW-0805">Transcription regulation</keyword>
<dbReference type="SUPFAM" id="SSF46785">
    <property type="entry name" value="Winged helix' DNA-binding domain"/>
    <property type="match status" value="1"/>
</dbReference>
<gene>
    <name evidence="5 8" type="primary">hrcA</name>
    <name evidence="8" type="ORF">FDP22_05665</name>
</gene>
<dbReference type="RefSeq" id="WP_138575714.1">
    <property type="nucleotide sequence ID" value="NZ_CP040818.1"/>
</dbReference>
<dbReference type="Gene3D" id="3.30.450.40">
    <property type="match status" value="1"/>
</dbReference>
<dbReference type="Gene3D" id="3.30.390.60">
    <property type="entry name" value="Heat-inducible transcription repressor hrca homolog, domain 3"/>
    <property type="match status" value="1"/>
</dbReference>
<dbReference type="KEGG" id="ppru:FDP22_05665"/>
<dbReference type="Pfam" id="PF03444">
    <property type="entry name" value="WHD_HrcA"/>
    <property type="match status" value="1"/>
</dbReference>
<evidence type="ECO:0000313" key="9">
    <source>
        <dbReference type="Proteomes" id="UP000305888"/>
    </source>
</evidence>
<dbReference type="EMBL" id="CP040818">
    <property type="protein sequence ID" value="QDL91316.1"/>
    <property type="molecule type" value="Genomic_DNA"/>
</dbReference>
<sequence length="357" mass="38725">MTKDNSTLASLNERSRAVFRQLVETYLETGEPVGSRTLSRSLAQALSPASIRNVMQDLEELGLLDSPHVSAGRIPTHSGLRLFVDGLLEIGDVTGEERTEIERNLGQPEPDMAGVLDRAGDLLSGLTHGASLVLAPKYEAPIKHIEFVPLSGENALAVLVMEDGHVENRLMRPPPGMTPSAMQSASNFLNAVLRGRTLAEVKTVIAQQIAQRRQELDALAQSLVEQGIAIWDGQGAPTPERLIVRGRSNLLDNVAAGDLDRIRQLFDDLERKQDITQLLDLAQEGDGVRVFIGSENKLFSLSGSSLVISPYMNADRRIIGAVGVIGPTRLNYGRIVPIVDYTARLVGRLMSGRTNTG</sequence>
<organism evidence="8 9">
    <name type="scientific">Paroceanicella profunda</name>
    <dbReference type="NCBI Taxonomy" id="2579971"/>
    <lineage>
        <taxon>Bacteria</taxon>
        <taxon>Pseudomonadati</taxon>
        <taxon>Pseudomonadota</taxon>
        <taxon>Alphaproteobacteria</taxon>
        <taxon>Rhodobacterales</taxon>
        <taxon>Paracoccaceae</taxon>
        <taxon>Paroceanicella</taxon>
    </lineage>
</organism>
<dbReference type="InterPro" id="IPR036390">
    <property type="entry name" value="WH_DNA-bd_sf"/>
</dbReference>
<dbReference type="InterPro" id="IPR036388">
    <property type="entry name" value="WH-like_DNA-bd_sf"/>
</dbReference>
<comment type="function">
    <text evidence="5">Negative regulator of class I heat shock genes (grpE-dnaK-dnaJ and groELS operons). Prevents heat-shock induction of these operons.</text>
</comment>
<dbReference type="GO" id="GO:0045892">
    <property type="term" value="P:negative regulation of DNA-templated transcription"/>
    <property type="evidence" value="ECO:0007669"/>
    <property type="project" value="UniProtKB-UniRule"/>
</dbReference>
<accession>A0A5B8FRF7</accession>
<dbReference type="InterPro" id="IPR029016">
    <property type="entry name" value="GAF-like_dom_sf"/>
</dbReference>
<evidence type="ECO:0000259" key="6">
    <source>
        <dbReference type="Pfam" id="PF01628"/>
    </source>
</evidence>
<dbReference type="InterPro" id="IPR023120">
    <property type="entry name" value="WHTH_transcript_rep_HrcA_IDD"/>
</dbReference>
<feature type="domain" description="Heat-inducible transcription repressor HrcA C-terminal" evidence="6">
    <location>
        <begin position="115"/>
        <end position="336"/>
    </location>
</feature>
<keyword evidence="9" id="KW-1185">Reference proteome</keyword>
<protein>
    <recommendedName>
        <fullName evidence="5">Heat-inducible transcription repressor HrcA</fullName>
    </recommendedName>
</protein>
<feature type="domain" description="Winged helix-turn-helix transcription repressor HrcA DNA-binding" evidence="7">
    <location>
        <begin position="11"/>
        <end position="77"/>
    </location>
</feature>
<dbReference type="NCBIfam" id="TIGR00331">
    <property type="entry name" value="hrcA"/>
    <property type="match status" value="1"/>
</dbReference>
<dbReference type="Proteomes" id="UP000305888">
    <property type="component" value="Chromosome"/>
</dbReference>